<feature type="transmembrane region" description="Helical" evidence="2">
    <location>
        <begin position="52"/>
        <end position="70"/>
    </location>
</feature>
<dbReference type="STRING" id="582402.Hbal_0236"/>
<feature type="compositionally biased region" description="Polar residues" evidence="1">
    <location>
        <begin position="701"/>
        <end position="722"/>
    </location>
</feature>
<feature type="region of interest" description="Disordered" evidence="1">
    <location>
        <begin position="661"/>
        <end position="836"/>
    </location>
</feature>
<feature type="transmembrane region" description="Helical" evidence="2">
    <location>
        <begin position="144"/>
        <end position="166"/>
    </location>
</feature>
<dbReference type="Pfam" id="PF13779">
    <property type="entry name" value="DUF4175"/>
    <property type="match status" value="2"/>
</dbReference>
<name>C6XLN2_HIRBI</name>
<dbReference type="InterPro" id="IPR012683">
    <property type="entry name" value="CHP02302_TM"/>
</dbReference>
<keyword evidence="2" id="KW-0812">Transmembrane</keyword>
<dbReference type="HOGENOM" id="CLU_015405_0_0_5"/>
<protein>
    <recommendedName>
        <fullName evidence="5">DUF4175 domain-containing protein</fullName>
    </recommendedName>
</protein>
<proteinExistence type="predicted"/>
<dbReference type="eggNOG" id="COG1196">
    <property type="taxonomic scope" value="Bacteria"/>
</dbReference>
<feature type="compositionally biased region" description="Basic and acidic residues" evidence="1">
    <location>
        <begin position="770"/>
        <end position="782"/>
    </location>
</feature>
<dbReference type="OrthoDB" id="8477685at2"/>
<evidence type="ECO:0008006" key="5">
    <source>
        <dbReference type="Google" id="ProtNLM"/>
    </source>
</evidence>
<reference evidence="4" key="1">
    <citation type="journal article" date="2011" name="J. Bacteriol.">
        <title>Genome sequences of eight morphologically diverse alphaproteobacteria.</title>
        <authorList>
            <consortium name="US DOE Joint Genome Institute"/>
            <person name="Brown P.J."/>
            <person name="Kysela D.T."/>
            <person name="Buechlein A."/>
            <person name="Hemmerich C."/>
            <person name="Brun Y.V."/>
        </authorList>
    </citation>
    <scope>NUCLEOTIDE SEQUENCE [LARGE SCALE GENOMIC DNA]</scope>
    <source>
        <strain evidence="4">ATCC 49814 / DSM 5838 / IFAM 1418</strain>
    </source>
</reference>
<feature type="compositionally biased region" description="Basic and acidic residues" evidence="1">
    <location>
        <begin position="690"/>
        <end position="700"/>
    </location>
</feature>
<gene>
    <name evidence="3" type="ordered locus">Hbal_0236</name>
</gene>
<evidence type="ECO:0000313" key="3">
    <source>
        <dbReference type="EMBL" id="ACT57938.1"/>
    </source>
</evidence>
<keyword evidence="2" id="KW-1133">Transmembrane helix</keyword>
<evidence type="ECO:0000256" key="1">
    <source>
        <dbReference type="SAM" id="MobiDB-lite"/>
    </source>
</evidence>
<dbReference type="AlphaFoldDB" id="C6XLN2"/>
<organism evidence="3 4">
    <name type="scientific">Hirschia baltica (strain ATCC 49814 / DSM 5838 / IFAM 1418)</name>
    <dbReference type="NCBI Taxonomy" id="582402"/>
    <lineage>
        <taxon>Bacteria</taxon>
        <taxon>Pseudomonadati</taxon>
        <taxon>Pseudomonadota</taxon>
        <taxon>Alphaproteobacteria</taxon>
        <taxon>Hyphomonadales</taxon>
        <taxon>Hyphomonadaceae</taxon>
        <taxon>Hirschia</taxon>
    </lineage>
</organism>
<dbReference type="Proteomes" id="UP000002745">
    <property type="component" value="Chromosome"/>
</dbReference>
<keyword evidence="4" id="KW-1185">Reference proteome</keyword>
<dbReference type="EMBL" id="CP001678">
    <property type="protein sequence ID" value="ACT57938.1"/>
    <property type="molecule type" value="Genomic_DNA"/>
</dbReference>
<feature type="transmembrane region" description="Helical" evidence="2">
    <location>
        <begin position="20"/>
        <end position="40"/>
    </location>
</feature>
<evidence type="ECO:0000313" key="4">
    <source>
        <dbReference type="Proteomes" id="UP000002745"/>
    </source>
</evidence>
<keyword evidence="2" id="KW-0472">Membrane</keyword>
<sequence>MNGAERISQMIKSTHKRLNWLAYVSAFGGLAFILGLWLILSFTGALEAVSPKLRAAATLTTILICIGLAIRGIKNFSKPTQQDAFAEVDALSETRPASTLIDNPVRPHAQAAAMWAEHREKVLAEARNLPQPSLWKKAQAIDPLFLRFITPIALIASIVFAGNLTIPRLQNTFKADFGTLVGADNLIAQAWVTPPAYTGHAPFDVSANQTFSAPAGSEFTIRVETHGKPKLKLHYGKKTKSLPLKRGADGTYETKLKLDLQKEVTAEIHWWGKRAAYDISTNADQFPTITFDGYPKIDDNDRTAFGWSAQDDYGITDVSLIIRPAKPKAGEENFTDTIKLDLPGIEPQKAKNKAALNLTRHKWAGIPIIAFLRVSDAAGQKSDSREVAFTLPQKLFLQPMARAAMEVRSVVLREWQDYDVAPTANAEIMDNGQISPIPPSKLEKAPKEIKRAAIMLDSLTYKPDTYFNDRVIYLGLRQAKHIIASAESKPEADTSEGILWSVAMRAEYGTLADAARALEAARKALETALRDGASEEDIKRLMKAYKQAVQNYVDMRLAEALRRGIDPADLDGEAPNSMKLGGSDLEKMLKTLEELTETGATEQARQLLSDMSDLLEAMKNLQLSNSMSGDPLGSQQNPTSKELEKLAEELRDQRDLNDDTLQKQREQQNATPGESGQPSAPNGSGPSLEQRQKELAERHLNSPSPSNENGTGSENGSQSFGSNGEIEGMTGDYPMDEDGYRLTPKGDAVTAAKEAQRKAAQALSEGDLETAMRHQKDAEKALTRAATEMAAEADKARGEQGNGTDLNEAQDASDPLGRPTGNGLIGDGDEIKVPETMDRQRAYEILEELRERSSKQGLSDDEMDYLLRLLKRF</sequence>
<feature type="compositionally biased region" description="Polar residues" evidence="1">
    <location>
        <begin position="667"/>
        <end position="689"/>
    </location>
</feature>
<accession>C6XLN2</accession>
<dbReference type="KEGG" id="hba:Hbal_0236"/>
<feature type="compositionally biased region" description="Low complexity" evidence="1">
    <location>
        <begin position="748"/>
        <end position="762"/>
    </location>
</feature>
<evidence type="ECO:0000256" key="2">
    <source>
        <dbReference type="SAM" id="Phobius"/>
    </source>
</evidence>